<proteinExistence type="predicted"/>
<dbReference type="Proteomes" id="UP000291831">
    <property type="component" value="Unassembled WGS sequence"/>
</dbReference>
<evidence type="ECO:0000256" key="1">
    <source>
        <dbReference type="SAM" id="MobiDB-lite"/>
    </source>
</evidence>
<name>A0A8B3S3J5_9EURY</name>
<comment type="caution">
    <text evidence="2">The sequence shown here is derived from an EMBL/GenBank/DDBJ whole genome shotgun (WGS) entry which is preliminary data.</text>
</comment>
<evidence type="ECO:0000313" key="2">
    <source>
        <dbReference type="EMBL" id="RZB31098.1"/>
    </source>
</evidence>
<evidence type="ECO:0008006" key="4">
    <source>
        <dbReference type="Google" id="ProtNLM"/>
    </source>
</evidence>
<sequence length="445" mass="51089">MREDHCKLTHTESGCKRQGLKDRLIGTVFGKVRYWRTYIYRGKFGGGYYPLDIELGLPWDGFSMLVRSYAVRLATKMSYAQTVLVLSTFLQWSPCQKTIEEMVLGLGKHTCQWFESAPAPKNDGDVLIIQIDSKGTPTATEEELKKRRGKRVKNLHPGSQRHRGKAARKRRGSKKRKKKGDKSKNAKMSTIVVMYTLKRTDDGLLEGPINKKVYASYAPKRHAVAIARCEADKRGFTKKSGKLVQIVTDGDNDLDCYVEDFFSEAIHTIDIFHVTEYLWKAGACLYKEGSDELIEWVEAQKDFLYDGRASAIVDELDKRLGLLPRRGPGNKSRRERLEKIRNYLNKRIDKMDYKTLQEKDLEISSGAVEGAVNYVIAKRFDSGGMRWIKERAEALLQLRCIEVNDDWDAFIDFVHDKTSRQAQRLNENFFLKSKEAMELPTYGLN</sequence>
<gene>
    <name evidence="2" type="ORF">AEth_00781</name>
</gene>
<accession>A0A8B3S3J5</accession>
<reference evidence="3" key="1">
    <citation type="submission" date="2019-01" db="EMBL/GenBank/DDBJ databases">
        <title>Anaerobic oxidation of ethane by archaea from a marine hydrocarbon seep.</title>
        <authorList>
            <person name="Musat F."/>
        </authorList>
    </citation>
    <scope>NUCLEOTIDE SEQUENCE [LARGE SCALE GENOMIC DNA]</scope>
</reference>
<organism evidence="2 3">
    <name type="scientific">Candidatus Argoarchaeum ethanivorans</name>
    <dbReference type="NCBI Taxonomy" id="2608793"/>
    <lineage>
        <taxon>Archaea</taxon>
        <taxon>Methanobacteriati</taxon>
        <taxon>Methanobacteriota</taxon>
        <taxon>Stenosarchaea group</taxon>
        <taxon>Methanomicrobia</taxon>
        <taxon>Methanosarcinales</taxon>
        <taxon>Methanosarcinales incertae sedis</taxon>
        <taxon>GOM Arc I cluster</taxon>
        <taxon>Candidatus Argoarchaeum</taxon>
    </lineage>
</organism>
<feature type="region of interest" description="Disordered" evidence="1">
    <location>
        <begin position="138"/>
        <end position="184"/>
    </location>
</feature>
<dbReference type="AlphaFoldDB" id="A0A8B3S3J5"/>
<evidence type="ECO:0000313" key="3">
    <source>
        <dbReference type="Proteomes" id="UP000291831"/>
    </source>
</evidence>
<dbReference type="EMBL" id="RPGO01000021">
    <property type="protein sequence ID" value="RZB31098.1"/>
    <property type="molecule type" value="Genomic_DNA"/>
</dbReference>
<feature type="compositionally biased region" description="Basic residues" evidence="1">
    <location>
        <begin position="146"/>
        <end position="181"/>
    </location>
</feature>
<protein>
    <recommendedName>
        <fullName evidence="4">ISKra4 family transposase</fullName>
    </recommendedName>
</protein>